<dbReference type="GO" id="GO:0005975">
    <property type="term" value="P:carbohydrate metabolic process"/>
    <property type="evidence" value="ECO:0007669"/>
    <property type="project" value="InterPro"/>
</dbReference>
<evidence type="ECO:0000256" key="2">
    <source>
        <dbReference type="ARBA" id="ARBA00012758"/>
    </source>
</evidence>
<sequence>MFGRAIALLLMSAPLLPAADAPVYFAHEQAGIGDPNPFYENGVYSVFYLKNEGRHPFWLTQSRDGLTWSPPSESIPAGKADEPDFWTGSGSVIADPKGGYRLYYTGHHPHADPKEVVMEARAPALTGPWTKHPETAFAGSPAYDRRDFRDPFLFWNAEAKAWWMLLATRRRGKAVIGLYSSADLTQWTARPPIYEEDSPLNLEVPDLFREGGDWYLLYSDQREESRQVRYLAASRSAGPYVYRRFDALDGRAFYAGKSAGSGDRRLLFGWLAHKKRHDDAMDFDWGGDLVVHALRRNARGDLAVSLPETVAAQFRRERRTLSPQALEIGSAAQPLLARMTLQVRPGSAFGILLREAGQEPSRIRIDTARGEARFLLRGRDSAQAPRVAFPPSADGRYALDLVVDPKLGLGIAYINGFRALSFRFYHIGNSRLSLTMDGEPVALSGVVTTR</sequence>
<feature type="signal peptide" evidence="5">
    <location>
        <begin position="1"/>
        <end position="18"/>
    </location>
</feature>
<evidence type="ECO:0000256" key="5">
    <source>
        <dbReference type="SAM" id="SignalP"/>
    </source>
</evidence>
<keyword evidence="5" id="KW-0732">Signal</keyword>
<dbReference type="InterPro" id="IPR023296">
    <property type="entry name" value="Glyco_hydro_beta-prop_sf"/>
</dbReference>
<dbReference type="AlphaFoldDB" id="A0A1E1F5I3"/>
<evidence type="ECO:0000256" key="1">
    <source>
        <dbReference type="ARBA" id="ARBA00009902"/>
    </source>
</evidence>
<dbReference type="SUPFAM" id="SSF75005">
    <property type="entry name" value="Arabinanase/levansucrase/invertase"/>
    <property type="match status" value="1"/>
</dbReference>
<dbReference type="PANTHER" id="PTHR43101">
    <property type="entry name" value="BETA-FRUCTOSIDASE"/>
    <property type="match status" value="1"/>
</dbReference>
<evidence type="ECO:0000313" key="8">
    <source>
        <dbReference type="Proteomes" id="UP000218272"/>
    </source>
</evidence>
<evidence type="ECO:0000259" key="6">
    <source>
        <dbReference type="Pfam" id="PF00251"/>
    </source>
</evidence>
<dbReference type="InterPro" id="IPR001362">
    <property type="entry name" value="Glyco_hydro_32"/>
</dbReference>
<organism evidence="7 8">
    <name type="scientific">Sphingobium cloacae</name>
    <dbReference type="NCBI Taxonomy" id="120107"/>
    <lineage>
        <taxon>Bacteria</taxon>
        <taxon>Pseudomonadati</taxon>
        <taxon>Pseudomonadota</taxon>
        <taxon>Alphaproteobacteria</taxon>
        <taxon>Sphingomonadales</taxon>
        <taxon>Sphingomonadaceae</taxon>
        <taxon>Sphingobium</taxon>
    </lineage>
</organism>
<evidence type="ECO:0000313" key="7">
    <source>
        <dbReference type="EMBL" id="BAV65742.1"/>
    </source>
</evidence>
<evidence type="ECO:0000256" key="3">
    <source>
        <dbReference type="ARBA" id="ARBA00022801"/>
    </source>
</evidence>
<keyword evidence="4" id="KW-0326">Glycosidase</keyword>
<dbReference type="SMART" id="SM00640">
    <property type="entry name" value="Glyco_32"/>
    <property type="match status" value="1"/>
</dbReference>
<protein>
    <recommendedName>
        <fullName evidence="2">beta-fructofuranosidase</fullName>
        <ecNumber evidence="2">3.2.1.26</ecNumber>
    </recommendedName>
</protein>
<gene>
    <name evidence="7" type="ORF">SCLO_1027020</name>
</gene>
<dbReference type="CDD" id="cd08995">
    <property type="entry name" value="GH32_EcAec43-like"/>
    <property type="match status" value="1"/>
</dbReference>
<evidence type="ECO:0000256" key="4">
    <source>
        <dbReference type="ARBA" id="ARBA00023295"/>
    </source>
</evidence>
<dbReference type="KEGG" id="sclo:SCLO_1027020"/>
<dbReference type="GO" id="GO:0004564">
    <property type="term" value="F:beta-fructofuranosidase activity"/>
    <property type="evidence" value="ECO:0007669"/>
    <property type="project" value="UniProtKB-EC"/>
</dbReference>
<dbReference type="Gene3D" id="2.115.10.20">
    <property type="entry name" value="Glycosyl hydrolase domain, family 43"/>
    <property type="match status" value="1"/>
</dbReference>
<comment type="similarity">
    <text evidence="1">Belongs to the glycosyl hydrolase 32 family.</text>
</comment>
<reference evidence="7 8" key="1">
    <citation type="submission" date="2016-10" db="EMBL/GenBank/DDBJ databases">
        <title>Complete Genome Sequence of the Nonylphenol-Degrading Bacterium Sphingobium cloacae JCM 10874T.</title>
        <authorList>
            <person name="Ootsuka M."/>
            <person name="Nishizawa T."/>
            <person name="Ohta H."/>
        </authorList>
    </citation>
    <scope>NUCLEOTIDE SEQUENCE [LARGE SCALE GENOMIC DNA]</scope>
    <source>
        <strain evidence="7 8">JCM 10874</strain>
    </source>
</reference>
<dbReference type="InterPro" id="IPR051214">
    <property type="entry name" value="GH32_Enzymes"/>
</dbReference>
<dbReference type="Pfam" id="PF00251">
    <property type="entry name" value="Glyco_hydro_32N"/>
    <property type="match status" value="1"/>
</dbReference>
<dbReference type="EMBL" id="AP017655">
    <property type="protein sequence ID" value="BAV65742.1"/>
    <property type="molecule type" value="Genomic_DNA"/>
</dbReference>
<dbReference type="EC" id="3.2.1.26" evidence="2"/>
<feature type="domain" description="Glycosyl hydrolase family 32 N-terminal" evidence="6">
    <location>
        <begin position="32"/>
        <end position="287"/>
    </location>
</feature>
<dbReference type="PANTHER" id="PTHR43101:SF1">
    <property type="entry name" value="BETA-FRUCTOSIDASE"/>
    <property type="match status" value="1"/>
</dbReference>
<proteinExistence type="inferred from homology"/>
<dbReference type="Proteomes" id="UP000218272">
    <property type="component" value="Chromosome SCLO_1"/>
</dbReference>
<accession>A0A1E1F5I3</accession>
<keyword evidence="3" id="KW-0378">Hydrolase</keyword>
<keyword evidence="8" id="KW-1185">Reference proteome</keyword>
<feature type="chain" id="PRO_5009112532" description="beta-fructofuranosidase" evidence="5">
    <location>
        <begin position="19"/>
        <end position="450"/>
    </location>
</feature>
<name>A0A1E1F5I3_9SPHN</name>
<dbReference type="InterPro" id="IPR013148">
    <property type="entry name" value="Glyco_hydro_32_N"/>
</dbReference>
<dbReference type="OrthoDB" id="7064503at2"/>